<dbReference type="GO" id="GO:0003743">
    <property type="term" value="F:translation initiation factor activity"/>
    <property type="evidence" value="ECO:0007669"/>
    <property type="project" value="UniProtKB-UniRule"/>
</dbReference>
<dbReference type="Gene3D" id="3.30.110.10">
    <property type="entry name" value="Translation initiation factor 3 (IF-3), C-terminal domain"/>
    <property type="match status" value="1"/>
</dbReference>
<evidence type="ECO:0000313" key="7">
    <source>
        <dbReference type="EMBL" id="OGZ02360.1"/>
    </source>
</evidence>
<dbReference type="NCBIfam" id="TIGR00168">
    <property type="entry name" value="infC"/>
    <property type="match status" value="1"/>
</dbReference>
<sequence>MISENGGNLGIMSLEAALKLAMEKGLDLVEVVPLANPPVARIISFDKFRYQKEKEERKQRKSQKISELKKIRITPRAAKNDLEVKMRKVEEFLSEGHKVEIMIFLRGREKANKDWGRSKLEEFLKAITIEHKIIAPIKFAGRGFVAQVQTSK</sequence>
<dbReference type="Gene3D" id="3.10.20.80">
    <property type="entry name" value="Translation initiation factor 3 (IF-3), N-terminal domain"/>
    <property type="match status" value="1"/>
</dbReference>
<feature type="domain" description="Translation initiation factor 3 C-terminal" evidence="5">
    <location>
        <begin position="67"/>
        <end position="146"/>
    </location>
</feature>
<dbReference type="Proteomes" id="UP000178599">
    <property type="component" value="Unassembled WGS sequence"/>
</dbReference>
<dbReference type="GO" id="GO:0005737">
    <property type="term" value="C:cytoplasm"/>
    <property type="evidence" value="ECO:0007669"/>
    <property type="project" value="UniProtKB-ARBA"/>
</dbReference>
<evidence type="ECO:0000259" key="5">
    <source>
        <dbReference type="Pfam" id="PF00707"/>
    </source>
</evidence>
<dbReference type="InterPro" id="IPR036788">
    <property type="entry name" value="T_IF-3_C_sf"/>
</dbReference>
<dbReference type="Pfam" id="PF05198">
    <property type="entry name" value="IF3_N"/>
    <property type="match status" value="1"/>
</dbReference>
<dbReference type="InterPro" id="IPR036787">
    <property type="entry name" value="T_IF-3_N_sf"/>
</dbReference>
<dbReference type="InterPro" id="IPR019815">
    <property type="entry name" value="Translation_initiation_fac_3_C"/>
</dbReference>
<dbReference type="Pfam" id="PF00707">
    <property type="entry name" value="IF3_C"/>
    <property type="match status" value="1"/>
</dbReference>
<comment type="caution">
    <text evidence="7">The sequence shown here is derived from an EMBL/GenBank/DDBJ whole genome shotgun (WGS) entry which is preliminary data.</text>
</comment>
<accession>A0A1G2CNL7</accession>
<keyword evidence="3" id="KW-0648">Protein biosynthesis</keyword>
<protein>
    <recommendedName>
        <fullName evidence="4">Translation initiation factor IF-3</fullName>
    </recommendedName>
</protein>
<dbReference type="GO" id="GO:0032790">
    <property type="term" value="P:ribosome disassembly"/>
    <property type="evidence" value="ECO:0007669"/>
    <property type="project" value="TreeGrafter"/>
</dbReference>
<dbReference type="PANTHER" id="PTHR10938">
    <property type="entry name" value="TRANSLATION INITIATION FACTOR IF-3"/>
    <property type="match status" value="1"/>
</dbReference>
<comment type="similarity">
    <text evidence="1">Belongs to the IF-3 family.</text>
</comment>
<proteinExistence type="inferred from homology"/>
<dbReference type="SUPFAM" id="SSF55200">
    <property type="entry name" value="Translation initiation factor IF3, C-terminal domain"/>
    <property type="match status" value="1"/>
</dbReference>
<reference evidence="7 8" key="1">
    <citation type="journal article" date="2016" name="Nat. Commun.">
        <title>Thousands of microbial genomes shed light on interconnected biogeochemical processes in an aquifer system.</title>
        <authorList>
            <person name="Anantharaman K."/>
            <person name="Brown C.T."/>
            <person name="Hug L.A."/>
            <person name="Sharon I."/>
            <person name="Castelle C.J."/>
            <person name="Probst A.J."/>
            <person name="Thomas B.C."/>
            <person name="Singh A."/>
            <person name="Wilkins M.J."/>
            <person name="Karaoz U."/>
            <person name="Brodie E.L."/>
            <person name="Williams K.H."/>
            <person name="Hubbard S.S."/>
            <person name="Banfield J.F."/>
        </authorList>
    </citation>
    <scope>NUCLEOTIDE SEQUENCE [LARGE SCALE GENOMIC DNA]</scope>
</reference>
<keyword evidence="2 7" id="KW-0396">Initiation factor</keyword>
<gene>
    <name evidence="7" type="ORF">A2390_00405</name>
</gene>
<dbReference type="AlphaFoldDB" id="A0A1G2CNL7"/>
<evidence type="ECO:0000256" key="1">
    <source>
        <dbReference type="ARBA" id="ARBA00005439"/>
    </source>
</evidence>
<evidence type="ECO:0000256" key="2">
    <source>
        <dbReference type="ARBA" id="ARBA00022540"/>
    </source>
</evidence>
<dbReference type="GO" id="GO:0043022">
    <property type="term" value="F:ribosome binding"/>
    <property type="evidence" value="ECO:0007669"/>
    <property type="project" value="TreeGrafter"/>
</dbReference>
<dbReference type="InterPro" id="IPR019814">
    <property type="entry name" value="Translation_initiation_fac_3_N"/>
</dbReference>
<dbReference type="PANTHER" id="PTHR10938:SF0">
    <property type="entry name" value="TRANSLATION INITIATION FACTOR IF-3, MITOCHONDRIAL"/>
    <property type="match status" value="1"/>
</dbReference>
<feature type="domain" description="Translation initiation factor 3 N-terminal" evidence="6">
    <location>
        <begin position="2"/>
        <end position="59"/>
    </location>
</feature>
<organism evidence="7 8">
    <name type="scientific">Candidatus Liptonbacteria bacterium RIFOXYB1_FULL_36_10</name>
    <dbReference type="NCBI Taxonomy" id="1798654"/>
    <lineage>
        <taxon>Bacteria</taxon>
        <taxon>Candidatus Liptoniibacteriota</taxon>
    </lineage>
</organism>
<dbReference type="InterPro" id="IPR001288">
    <property type="entry name" value="Translation_initiation_fac_3"/>
</dbReference>
<name>A0A1G2CNL7_9BACT</name>
<evidence type="ECO:0000259" key="6">
    <source>
        <dbReference type="Pfam" id="PF05198"/>
    </source>
</evidence>
<evidence type="ECO:0000313" key="8">
    <source>
        <dbReference type="Proteomes" id="UP000178599"/>
    </source>
</evidence>
<evidence type="ECO:0000256" key="3">
    <source>
        <dbReference type="ARBA" id="ARBA00022917"/>
    </source>
</evidence>
<dbReference type="EMBL" id="MHLE01000035">
    <property type="protein sequence ID" value="OGZ02360.1"/>
    <property type="molecule type" value="Genomic_DNA"/>
</dbReference>
<evidence type="ECO:0000256" key="4">
    <source>
        <dbReference type="NCBIfam" id="TIGR00168"/>
    </source>
</evidence>
<dbReference type="SUPFAM" id="SSF54364">
    <property type="entry name" value="Translation initiation factor IF3, N-terminal domain"/>
    <property type="match status" value="1"/>
</dbReference>